<proteinExistence type="predicted"/>
<protein>
    <submittedName>
        <fullName evidence="1">Oidioi.mRNA.OKI2018_I69.chr2.g6385.t1.cds</fullName>
    </submittedName>
</protein>
<dbReference type="EMBL" id="OU015567">
    <property type="protein sequence ID" value="CAG5112135.1"/>
    <property type="molecule type" value="Genomic_DNA"/>
</dbReference>
<organism evidence="1 2">
    <name type="scientific">Oikopleura dioica</name>
    <name type="common">Tunicate</name>
    <dbReference type="NCBI Taxonomy" id="34765"/>
    <lineage>
        <taxon>Eukaryota</taxon>
        <taxon>Metazoa</taxon>
        <taxon>Chordata</taxon>
        <taxon>Tunicata</taxon>
        <taxon>Appendicularia</taxon>
        <taxon>Copelata</taxon>
        <taxon>Oikopleuridae</taxon>
        <taxon>Oikopleura</taxon>
    </lineage>
</organism>
<evidence type="ECO:0000313" key="1">
    <source>
        <dbReference type="EMBL" id="CAG5112135.1"/>
    </source>
</evidence>
<gene>
    <name evidence="1" type="ORF">OKIOD_LOCUS15150</name>
</gene>
<accession>A0ABN7T9D5</accession>
<sequence>MPADHFKIHVKPGYGTIDDLFVWINASMDISKNKSSGIPDMQQRFDEIRSRIFEEPLWVLQDYFGGYIFNHLFYNIPGQVESHKNIRFICENDKFNEKTGILKIHATETIEDLPCKPMVLTKNFLETYFNRGNTIPYNINFYYGMKLKDFDQSKTNLTIITKGKFALSWMGCMERDVLLGEECDYPFSGEKLGKLKIVEQSIYQKAVCY</sequence>
<reference evidence="1 2" key="1">
    <citation type="submission" date="2021-04" db="EMBL/GenBank/DDBJ databases">
        <authorList>
            <person name="Bliznina A."/>
        </authorList>
    </citation>
    <scope>NUCLEOTIDE SEQUENCE [LARGE SCALE GENOMIC DNA]</scope>
</reference>
<keyword evidence="2" id="KW-1185">Reference proteome</keyword>
<name>A0ABN7T9D5_OIKDI</name>
<evidence type="ECO:0000313" key="2">
    <source>
        <dbReference type="Proteomes" id="UP001158576"/>
    </source>
</evidence>
<dbReference type="Proteomes" id="UP001158576">
    <property type="component" value="Chromosome 2"/>
</dbReference>